<evidence type="ECO:0000313" key="1">
    <source>
        <dbReference type="EMBL" id="WQJ51574.1"/>
    </source>
</evidence>
<reference evidence="1 2" key="1">
    <citation type="submission" date="2023-11" db="EMBL/GenBank/DDBJ databases">
        <authorList>
            <person name="Cook R."/>
            <person name="Crisci M."/>
            <person name="Pye H."/>
            <person name="Adriaenssens E."/>
            <person name="Santini J."/>
        </authorList>
    </citation>
    <scope>NUCLEOTIDE SEQUENCE [LARGE SCALE GENOMIC DNA]</scope>
    <source>
        <strain evidence="1">Lak_Megaphage_RVC_AP3_GC26</strain>
    </source>
</reference>
<dbReference type="Proteomes" id="UP001348805">
    <property type="component" value="Segment"/>
</dbReference>
<organism evidence="1 2">
    <name type="scientific">phage Lak_Megaphage_RVC_AP3_GC26</name>
    <dbReference type="NCBI Taxonomy" id="3109225"/>
    <lineage>
        <taxon>Viruses</taxon>
        <taxon>Duplodnaviria</taxon>
        <taxon>Heunggongvirae</taxon>
        <taxon>Uroviricota</taxon>
        <taxon>Caudoviricetes</taxon>
        <taxon>Caudoviricetes code 15 clade</taxon>
    </lineage>
</organism>
<evidence type="ECO:0000313" key="2">
    <source>
        <dbReference type="Proteomes" id="UP001348805"/>
    </source>
</evidence>
<dbReference type="EMBL" id="OR769219">
    <property type="protein sequence ID" value="WQJ51574.1"/>
    <property type="molecule type" value="Genomic_DNA"/>
</dbReference>
<keyword evidence="2" id="KW-1185">Reference proteome</keyword>
<protein>
    <submittedName>
        <fullName evidence="1">Uncharacterized protein</fullName>
    </submittedName>
</protein>
<accession>A0ABZ0Z0G8</accession>
<name>A0ABZ0Z0G8_9CAUD</name>
<sequence>MDINELYRWRFCLFVNDKLHNRFDSLDFIYSNNLDELKNSYPDYFNEYKLDGLLSPECYAGDKELSLISHNYNVNYKDIPVYYAVLERNSETEYKDNKIIVDRGIAYKSRHYAAGMQRSLYNNFRTYWRCISDDKDVKPYQCCLIHKSIYEWEPKICAGRTESTYKIYDHDYNVYHCTEFEPNRNYGEFFKNRIMVMSTEKKLLDDYIVFYAGDRIHKLESLIEKIKVTIKKIKKN</sequence>
<proteinExistence type="predicted"/>